<feature type="non-terminal residue" evidence="1">
    <location>
        <position position="62"/>
    </location>
</feature>
<name>A0ABD3TIM1_SINWO</name>
<gene>
    <name evidence="1" type="ORF">ACJMK2_022291</name>
</gene>
<dbReference type="EMBL" id="JBJQND010000018">
    <property type="protein sequence ID" value="KAL3836884.1"/>
    <property type="molecule type" value="Genomic_DNA"/>
</dbReference>
<sequence length="62" mass="7282">FAIKMDDYFHALLIKLFDDFRSLVMKLVDDVRVFLIKLVDDFWSVVDNVVLVSKLVYDLTAL</sequence>
<protein>
    <submittedName>
        <fullName evidence="1">Uncharacterized protein</fullName>
    </submittedName>
</protein>
<evidence type="ECO:0000313" key="1">
    <source>
        <dbReference type="EMBL" id="KAL3836884.1"/>
    </source>
</evidence>
<feature type="non-terminal residue" evidence="1">
    <location>
        <position position="1"/>
    </location>
</feature>
<comment type="caution">
    <text evidence="1">The sequence shown here is derived from an EMBL/GenBank/DDBJ whole genome shotgun (WGS) entry which is preliminary data.</text>
</comment>
<keyword evidence="2" id="KW-1185">Reference proteome</keyword>
<dbReference type="AlphaFoldDB" id="A0ABD3TIM1"/>
<evidence type="ECO:0000313" key="2">
    <source>
        <dbReference type="Proteomes" id="UP001634394"/>
    </source>
</evidence>
<organism evidence="1 2">
    <name type="scientific">Sinanodonta woodiana</name>
    <name type="common">Chinese pond mussel</name>
    <name type="synonym">Anodonta woodiana</name>
    <dbReference type="NCBI Taxonomy" id="1069815"/>
    <lineage>
        <taxon>Eukaryota</taxon>
        <taxon>Metazoa</taxon>
        <taxon>Spiralia</taxon>
        <taxon>Lophotrochozoa</taxon>
        <taxon>Mollusca</taxon>
        <taxon>Bivalvia</taxon>
        <taxon>Autobranchia</taxon>
        <taxon>Heteroconchia</taxon>
        <taxon>Palaeoheterodonta</taxon>
        <taxon>Unionida</taxon>
        <taxon>Unionoidea</taxon>
        <taxon>Unionidae</taxon>
        <taxon>Unioninae</taxon>
        <taxon>Sinanodonta</taxon>
    </lineage>
</organism>
<accession>A0ABD3TIM1</accession>
<proteinExistence type="predicted"/>
<reference evidence="1 2" key="1">
    <citation type="submission" date="2024-11" db="EMBL/GenBank/DDBJ databases">
        <title>Chromosome-level genome assembly of the freshwater bivalve Anodonta woodiana.</title>
        <authorList>
            <person name="Chen X."/>
        </authorList>
    </citation>
    <scope>NUCLEOTIDE SEQUENCE [LARGE SCALE GENOMIC DNA]</scope>
    <source>
        <strain evidence="1">MN2024</strain>
        <tissue evidence="1">Gills</tissue>
    </source>
</reference>
<dbReference type="Proteomes" id="UP001634394">
    <property type="component" value="Unassembled WGS sequence"/>
</dbReference>